<evidence type="ECO:0000256" key="3">
    <source>
        <dbReference type="ARBA" id="ARBA00023295"/>
    </source>
</evidence>
<gene>
    <name evidence="9" type="ORF">BKA15_005324</name>
</gene>
<protein>
    <recommendedName>
        <fullName evidence="8">Beta-xylosidase C-terminal Concanavalin A-like domain-containing protein</fullName>
    </recommendedName>
</protein>
<dbReference type="InterPro" id="IPR013320">
    <property type="entry name" value="ConA-like_dom_sf"/>
</dbReference>
<accession>A0A7Y9LEK9</accession>
<dbReference type="SUPFAM" id="SSF49899">
    <property type="entry name" value="Concanavalin A-like lectins/glucanases"/>
    <property type="match status" value="1"/>
</dbReference>
<feature type="active site" description="Proton acceptor" evidence="4">
    <location>
        <position position="55"/>
    </location>
</feature>
<dbReference type="GO" id="GO:0004553">
    <property type="term" value="F:hydrolase activity, hydrolyzing O-glycosyl compounds"/>
    <property type="evidence" value="ECO:0007669"/>
    <property type="project" value="InterPro"/>
</dbReference>
<dbReference type="Proteomes" id="UP000569914">
    <property type="component" value="Unassembled WGS sequence"/>
</dbReference>
<keyword evidence="2" id="KW-0378">Hydrolase</keyword>
<dbReference type="RefSeq" id="WP_179755942.1">
    <property type="nucleotide sequence ID" value="NZ_JACCBU010000001.1"/>
</dbReference>
<dbReference type="SUPFAM" id="SSF75005">
    <property type="entry name" value="Arabinanase/levansucrase/invertase"/>
    <property type="match status" value="1"/>
</dbReference>
<dbReference type="EMBL" id="JACCBU010000001">
    <property type="protein sequence ID" value="NYE73995.1"/>
    <property type="molecule type" value="Genomic_DNA"/>
</dbReference>
<comment type="caution">
    <text evidence="9">The sequence shown here is derived from an EMBL/GenBank/DDBJ whole genome shotgun (WGS) entry which is preliminary data.</text>
</comment>
<dbReference type="InterPro" id="IPR006710">
    <property type="entry name" value="Glyco_hydro_43"/>
</dbReference>
<dbReference type="AlphaFoldDB" id="A0A7Y9LEK9"/>
<sequence>MKRPPAVLIIIVAVIIGVASSATPAAVAEPRPGAGPAAADYANPVAAAPPASFADPSVIRGRDGYWYAYTTSKLITIQRSRDLITWEPAGTVFNEANRPDWFRDTTGIWAPDISWLDGRYVITFSAIDAAIAPNPNRSIGVASAPTPTGPWRADPAPIIPPGTWQPFPDQPPRMQGIIDSELLATPDGRRYLYYGGFGGGVFVQEVDRQVRQRVGEPVQVIREDAFEAPHLVHRDGWYWLFFSTGHCCLVPNSGYTVSVARSKSPTGPFVDRTGARTDAPYPGGTPVLTPNGNAWTGTGHNTLATDAAGQDWLVFHALDRHRAEGLVRSLYIDRLDWIDGWPVVRAGRYASEGPTPGPIPAAFADAVEGAAEPSSELWAGRAGWTVGREEAGGYLHAEPGGSSRLLARQRFGPQLRARATFRVTGDAAAGFVLGARGDDPGIRVRLDPRRPAVIIETAGKQTRAALPADVDLGGWHELDVRLAGRTVIAEVTEAGLHDPLARAEVRLANPLRGGTFGLLAESGPVDVDDVTVAGLAAPETERVAEPEPGAAIPGTAEEFDGPLGMDWSWVREPAATVDGGTLIFPVQSGDLTGTRNSASLLLRDVPAGDWIVETKLSLDLHDRLDPRFPQAGLVVYRNDDDFLRLAVRGHARTALTEFGKESVPAATPTFGSVLNLGAAAPTTWLRLARTIDPATGEQFYRAGVSRDGETWTWGLTYTLPAGGEPRLGLVAHGGDHAQPAAFDYLRWYAVAP</sequence>
<feature type="region of interest" description="Disordered" evidence="6">
    <location>
        <begin position="268"/>
        <end position="289"/>
    </location>
</feature>
<organism evidence="9 10">
    <name type="scientific">Microlunatus parietis</name>
    <dbReference type="NCBI Taxonomy" id="682979"/>
    <lineage>
        <taxon>Bacteria</taxon>
        <taxon>Bacillati</taxon>
        <taxon>Actinomycetota</taxon>
        <taxon>Actinomycetes</taxon>
        <taxon>Propionibacteriales</taxon>
        <taxon>Propionibacteriaceae</taxon>
        <taxon>Microlunatus</taxon>
    </lineage>
</organism>
<evidence type="ECO:0000256" key="7">
    <source>
        <dbReference type="SAM" id="SignalP"/>
    </source>
</evidence>
<evidence type="ECO:0000313" key="10">
    <source>
        <dbReference type="Proteomes" id="UP000569914"/>
    </source>
</evidence>
<dbReference type="InterPro" id="IPR023296">
    <property type="entry name" value="Glyco_hydro_beta-prop_sf"/>
</dbReference>
<evidence type="ECO:0000313" key="9">
    <source>
        <dbReference type="EMBL" id="NYE73995.1"/>
    </source>
</evidence>
<feature type="site" description="Important for catalytic activity, responsible for pKa modulation of the active site Glu and correct orientation of both the proton donor and substrate" evidence="5">
    <location>
        <position position="179"/>
    </location>
</feature>
<evidence type="ECO:0000256" key="5">
    <source>
        <dbReference type="PIRSR" id="PIRSR606710-2"/>
    </source>
</evidence>
<feature type="chain" id="PRO_5039258858" description="Beta-xylosidase C-terminal Concanavalin A-like domain-containing protein" evidence="7">
    <location>
        <begin position="26"/>
        <end position="752"/>
    </location>
</feature>
<evidence type="ECO:0000256" key="4">
    <source>
        <dbReference type="PIRSR" id="PIRSR606710-1"/>
    </source>
</evidence>
<dbReference type="Gene3D" id="2.60.120.560">
    <property type="entry name" value="Exo-inulinase, domain 1"/>
    <property type="match status" value="1"/>
</dbReference>
<keyword evidence="10" id="KW-1185">Reference proteome</keyword>
<dbReference type="Gene3D" id="2.60.120.200">
    <property type="match status" value="1"/>
</dbReference>
<evidence type="ECO:0000256" key="6">
    <source>
        <dbReference type="SAM" id="MobiDB-lite"/>
    </source>
</evidence>
<dbReference type="GO" id="GO:0005975">
    <property type="term" value="P:carbohydrate metabolic process"/>
    <property type="evidence" value="ECO:0007669"/>
    <property type="project" value="InterPro"/>
</dbReference>
<reference evidence="9 10" key="1">
    <citation type="submission" date="2020-07" db="EMBL/GenBank/DDBJ databases">
        <title>Sequencing the genomes of 1000 actinobacteria strains.</title>
        <authorList>
            <person name="Klenk H.-P."/>
        </authorList>
    </citation>
    <scope>NUCLEOTIDE SEQUENCE [LARGE SCALE GENOMIC DNA]</scope>
    <source>
        <strain evidence="9 10">DSM 22083</strain>
    </source>
</reference>
<name>A0A7Y9LEK9_9ACTN</name>
<dbReference type="Pfam" id="PF04616">
    <property type="entry name" value="Glyco_hydro_43"/>
    <property type="match status" value="1"/>
</dbReference>
<dbReference type="InterPro" id="IPR041542">
    <property type="entry name" value="GH43_C2"/>
</dbReference>
<feature type="domain" description="Beta-xylosidase C-terminal Concanavalin A-like" evidence="8">
    <location>
        <begin position="558"/>
        <end position="712"/>
    </location>
</feature>
<dbReference type="PANTHER" id="PTHR42812">
    <property type="entry name" value="BETA-XYLOSIDASE"/>
    <property type="match status" value="1"/>
</dbReference>
<proteinExistence type="inferred from homology"/>
<feature type="active site" description="Proton donor" evidence="4">
    <location>
        <position position="227"/>
    </location>
</feature>
<keyword evidence="3" id="KW-0326">Glycosidase</keyword>
<dbReference type="Pfam" id="PF17851">
    <property type="entry name" value="GH43_C2"/>
    <property type="match status" value="1"/>
</dbReference>
<dbReference type="PANTHER" id="PTHR42812:SF5">
    <property type="entry name" value="ENDO-ARABINASE"/>
    <property type="match status" value="1"/>
</dbReference>
<dbReference type="Gene3D" id="2.115.10.20">
    <property type="entry name" value="Glycosyl hydrolase domain, family 43"/>
    <property type="match status" value="1"/>
</dbReference>
<evidence type="ECO:0000259" key="8">
    <source>
        <dbReference type="Pfam" id="PF17851"/>
    </source>
</evidence>
<comment type="similarity">
    <text evidence="1">Belongs to the glycosyl hydrolase 43 family.</text>
</comment>
<keyword evidence="7" id="KW-0732">Signal</keyword>
<evidence type="ECO:0000256" key="2">
    <source>
        <dbReference type="ARBA" id="ARBA00022801"/>
    </source>
</evidence>
<dbReference type="InterPro" id="IPR051795">
    <property type="entry name" value="Glycosyl_Hydrlase_43"/>
</dbReference>
<feature type="signal peptide" evidence="7">
    <location>
        <begin position="1"/>
        <end position="25"/>
    </location>
</feature>
<evidence type="ECO:0000256" key="1">
    <source>
        <dbReference type="ARBA" id="ARBA00009865"/>
    </source>
</evidence>